<evidence type="ECO:0000259" key="12">
    <source>
        <dbReference type="Pfam" id="PF26002"/>
    </source>
</evidence>
<keyword evidence="4 9" id="KW-1003">Cell membrane</keyword>
<keyword evidence="5 9" id="KW-0997">Cell inner membrane</keyword>
<dbReference type="GeneID" id="56480993"/>
<feature type="domain" description="AprE-like beta-barrel" evidence="12">
    <location>
        <begin position="330"/>
        <end position="417"/>
    </location>
</feature>
<dbReference type="HOGENOM" id="CLU_023976_0_1_4"/>
<dbReference type="InterPro" id="IPR050739">
    <property type="entry name" value="MFP"/>
</dbReference>
<evidence type="ECO:0000256" key="1">
    <source>
        <dbReference type="ARBA" id="ARBA00004377"/>
    </source>
</evidence>
<dbReference type="PANTHER" id="PTHR30386:SF27">
    <property type="entry name" value="MEMBRANE FUSION PROTEIN (MFP) FAMILY PROTEIN"/>
    <property type="match status" value="1"/>
</dbReference>
<keyword evidence="3 9" id="KW-0813">Transport</keyword>
<keyword evidence="8" id="KW-0472">Membrane</keyword>
<feature type="coiled-coil region" evidence="10">
    <location>
        <begin position="237"/>
        <end position="286"/>
    </location>
</feature>
<name>A0A0H3LP42_BORBR</name>
<evidence type="ECO:0000259" key="11">
    <source>
        <dbReference type="Pfam" id="PF25988"/>
    </source>
</evidence>
<evidence type="ECO:0000256" key="2">
    <source>
        <dbReference type="ARBA" id="ARBA00009477"/>
    </source>
</evidence>
<dbReference type="eggNOG" id="COG0845">
    <property type="taxonomic scope" value="Bacteria"/>
</dbReference>
<dbReference type="PRINTS" id="PR01490">
    <property type="entry name" value="RTXTOXIND"/>
</dbReference>
<dbReference type="NCBIfam" id="TIGR01843">
    <property type="entry name" value="type_I_hlyD"/>
    <property type="match status" value="1"/>
</dbReference>
<dbReference type="RefSeq" id="WP_003807486.1">
    <property type="nucleotide sequence ID" value="NC_002927.3"/>
</dbReference>
<dbReference type="Gene3D" id="2.40.50.100">
    <property type="match status" value="1"/>
</dbReference>
<proteinExistence type="inferred from homology"/>
<keyword evidence="10" id="KW-0175">Coiled coil</keyword>
<accession>A0A0H3LP42</accession>
<protein>
    <recommendedName>
        <fullName evidence="9">Membrane fusion protein (MFP) family protein</fullName>
    </recommendedName>
</protein>
<feature type="domain" description="CyaD-like alpha-helical hairpin" evidence="11">
    <location>
        <begin position="125"/>
        <end position="290"/>
    </location>
</feature>
<dbReference type="AlphaFoldDB" id="A0A0H3LP42"/>
<dbReference type="InterPro" id="IPR010129">
    <property type="entry name" value="T1SS_HlyD"/>
</dbReference>
<dbReference type="InterPro" id="IPR058982">
    <property type="entry name" value="Beta-barrel_AprE"/>
</dbReference>
<dbReference type="InterPro" id="IPR059040">
    <property type="entry name" value="HH_CyaD-like"/>
</dbReference>
<keyword evidence="7" id="KW-1133">Transmembrane helix</keyword>
<evidence type="ECO:0000313" key="14">
    <source>
        <dbReference type="Proteomes" id="UP000001027"/>
    </source>
</evidence>
<organism evidence="13 14">
    <name type="scientific">Bordetella bronchiseptica (strain ATCC BAA-588 / NCTC 13252 / RB50)</name>
    <name type="common">Alcaligenes bronchisepticus</name>
    <dbReference type="NCBI Taxonomy" id="257310"/>
    <lineage>
        <taxon>Bacteria</taxon>
        <taxon>Pseudomonadati</taxon>
        <taxon>Pseudomonadota</taxon>
        <taxon>Betaproteobacteria</taxon>
        <taxon>Burkholderiales</taxon>
        <taxon>Alcaligenaceae</taxon>
        <taxon>Bordetella</taxon>
    </lineage>
</organism>
<evidence type="ECO:0000256" key="5">
    <source>
        <dbReference type="ARBA" id="ARBA00022519"/>
    </source>
</evidence>
<comment type="similarity">
    <text evidence="2 9">Belongs to the membrane fusion protein (MFP) (TC 8.A.1) family.</text>
</comment>
<dbReference type="KEGG" id="bbr:BB0326"/>
<dbReference type="GO" id="GO:0005886">
    <property type="term" value="C:plasma membrane"/>
    <property type="evidence" value="ECO:0007669"/>
    <property type="project" value="UniProtKB-SubCell"/>
</dbReference>
<dbReference type="EMBL" id="BX640437">
    <property type="protein sequence ID" value="CAE30824.1"/>
    <property type="molecule type" value="Genomic_DNA"/>
</dbReference>
<evidence type="ECO:0000256" key="7">
    <source>
        <dbReference type="ARBA" id="ARBA00022989"/>
    </source>
</evidence>
<evidence type="ECO:0000256" key="8">
    <source>
        <dbReference type="ARBA" id="ARBA00023136"/>
    </source>
</evidence>
<dbReference type="Proteomes" id="UP000001027">
    <property type="component" value="Chromosome"/>
</dbReference>
<gene>
    <name evidence="13" type="primary">cyaD</name>
    <name evidence="13" type="ordered locus">BB0326</name>
</gene>
<dbReference type="Pfam" id="PF25988">
    <property type="entry name" value="HH_CyaD"/>
    <property type="match status" value="1"/>
</dbReference>
<evidence type="ECO:0000256" key="10">
    <source>
        <dbReference type="SAM" id="Coils"/>
    </source>
</evidence>
<evidence type="ECO:0000256" key="3">
    <source>
        <dbReference type="ARBA" id="ARBA00022448"/>
    </source>
</evidence>
<dbReference type="PROSITE" id="PS00543">
    <property type="entry name" value="HLYD_FAMILY"/>
    <property type="match status" value="1"/>
</dbReference>
<evidence type="ECO:0000256" key="6">
    <source>
        <dbReference type="ARBA" id="ARBA00022692"/>
    </source>
</evidence>
<keyword evidence="6" id="KW-0812">Transmembrane</keyword>
<evidence type="ECO:0000256" key="9">
    <source>
        <dbReference type="RuleBase" id="RU365093"/>
    </source>
</evidence>
<dbReference type="Pfam" id="PF26002">
    <property type="entry name" value="Beta-barrel_AprE"/>
    <property type="match status" value="1"/>
</dbReference>
<comment type="subcellular location">
    <subcellularLocation>
        <location evidence="1 9">Cell inner membrane</location>
        <topology evidence="1 9">Single-pass membrane protein</topology>
    </subcellularLocation>
</comment>
<sequence length="440" mass="47937">MRRALRELAVRHGRVLAASWRQRHRRPAGWFDPVETEFLPSALSLQERPISPTARWLARILMALAAGALVWSVVGKTEIVVHAAGKVVPVGQSKIIAASDTGRVARVLVADNSRVAAGDVLLRLDAGVTDAEERKWRVQAAQARQDEARSRAMIRALDTGRAPVLAELPADPGMMAAQSYLDSQYADYQAQLRSIEAAIAAYRRELGLVTQIAHAHRGLRRDGDVSQQAYLEKEQARTTLEGRLRQSEAQRAALQTQTRRQAFETLVLARKLAAQAEQEIARTSAQRSRLVLTAPVDGVVQQLVALTEGTAVAATQPLMMVVPSGAGIQVQAQLDSKDIGFVRAGAPASVKVGAYDYTKYGTLEGTVLHVSPDTVVDDRQQHSYRVTIALAQATLEVDGQPQRLKEGMAVQADIRTGSRRLIEYLLSPVARHAGESLGER</sequence>
<evidence type="ECO:0000313" key="13">
    <source>
        <dbReference type="EMBL" id="CAE30824.1"/>
    </source>
</evidence>
<dbReference type="InterPro" id="IPR006144">
    <property type="entry name" value="Secretion_HlyD_CS"/>
</dbReference>
<evidence type="ECO:0000256" key="4">
    <source>
        <dbReference type="ARBA" id="ARBA00022475"/>
    </source>
</evidence>
<dbReference type="GO" id="GO:0009306">
    <property type="term" value="P:protein secretion"/>
    <property type="evidence" value="ECO:0007669"/>
    <property type="project" value="InterPro"/>
</dbReference>
<dbReference type="Gene3D" id="2.40.30.170">
    <property type="match status" value="1"/>
</dbReference>
<dbReference type="PANTHER" id="PTHR30386">
    <property type="entry name" value="MEMBRANE FUSION SUBUNIT OF EMRAB-TOLC MULTIDRUG EFFLUX PUMP"/>
    <property type="match status" value="1"/>
</dbReference>
<reference evidence="13 14" key="1">
    <citation type="journal article" date="2003" name="Nat. Genet.">
        <title>Comparative analysis of the genome sequences of Bordetella pertussis, Bordetella parapertussis and Bordetella bronchiseptica.</title>
        <authorList>
            <person name="Parkhill J."/>
            <person name="Sebaihia M."/>
            <person name="Preston A."/>
            <person name="Murphy L.D."/>
            <person name="Thomson N.R."/>
            <person name="Harris D.E."/>
            <person name="Holden M.T.G."/>
            <person name="Churcher C.M."/>
            <person name="Bentley S.D."/>
            <person name="Mungall K.L."/>
            <person name="Cerdeno-Tarraga A.-M."/>
            <person name="Temple L."/>
            <person name="James K.D."/>
            <person name="Harris B."/>
            <person name="Quail M.A."/>
            <person name="Achtman M."/>
            <person name="Atkin R."/>
            <person name="Baker S."/>
            <person name="Basham D."/>
            <person name="Bason N."/>
            <person name="Cherevach I."/>
            <person name="Chillingworth T."/>
            <person name="Collins M."/>
            <person name="Cronin A."/>
            <person name="Davis P."/>
            <person name="Doggett J."/>
            <person name="Feltwell T."/>
            <person name="Goble A."/>
            <person name="Hamlin N."/>
            <person name="Hauser H."/>
            <person name="Holroyd S."/>
            <person name="Jagels K."/>
            <person name="Leather S."/>
            <person name="Moule S."/>
            <person name="Norberczak H."/>
            <person name="O'Neil S."/>
            <person name="Ormond D."/>
            <person name="Price C."/>
            <person name="Rabbinowitsch E."/>
            <person name="Rutter S."/>
            <person name="Sanders M."/>
            <person name="Saunders D."/>
            <person name="Seeger K."/>
            <person name="Sharp S."/>
            <person name="Simmonds M."/>
            <person name="Skelton J."/>
            <person name="Squares R."/>
            <person name="Squares S."/>
            <person name="Stevens K."/>
            <person name="Unwin L."/>
            <person name="Whitehead S."/>
            <person name="Barrell B.G."/>
            <person name="Maskell D.J."/>
        </authorList>
    </citation>
    <scope>NUCLEOTIDE SEQUENCE [LARGE SCALE GENOMIC DNA]</scope>
    <source>
        <strain evidence="13 14">ATCC BAA-588 / NCTC 13252 / RB50</strain>
    </source>
</reference>